<evidence type="ECO:0000256" key="2">
    <source>
        <dbReference type="SAM" id="MobiDB-lite"/>
    </source>
</evidence>
<dbReference type="EC" id="2.7.7.48" evidence="1"/>
<dbReference type="InterPro" id="IPR057596">
    <property type="entry name" value="RDRP_core"/>
</dbReference>
<keyword evidence="1" id="KW-0548">Nucleotidyltransferase</keyword>
<name>A0A0C3ENZ8_9AGAM</name>
<protein>
    <recommendedName>
        <fullName evidence="1">RNA-dependent RNA polymerase</fullName>
        <ecNumber evidence="1">2.7.7.48</ecNumber>
    </recommendedName>
</protein>
<feature type="region of interest" description="Disordered" evidence="2">
    <location>
        <begin position="26"/>
        <end position="109"/>
    </location>
</feature>
<evidence type="ECO:0000259" key="3">
    <source>
        <dbReference type="Pfam" id="PF05183"/>
    </source>
</evidence>
<dbReference type="InterPro" id="IPR007855">
    <property type="entry name" value="RDRP"/>
</dbReference>
<dbReference type="PANTHER" id="PTHR23079">
    <property type="entry name" value="RNA-DEPENDENT RNA POLYMERASE"/>
    <property type="match status" value="1"/>
</dbReference>
<proteinExistence type="inferred from homology"/>
<dbReference type="GO" id="GO:0003723">
    <property type="term" value="F:RNA binding"/>
    <property type="evidence" value="ECO:0007669"/>
    <property type="project" value="UniProtKB-KW"/>
</dbReference>
<dbReference type="AlphaFoldDB" id="A0A0C3ENZ8"/>
<gene>
    <name evidence="4" type="ORF">SCLCIDRAFT_18939</name>
</gene>
<dbReference type="HOGENOM" id="CLU_003387_0_0_1"/>
<dbReference type="Pfam" id="PF05183">
    <property type="entry name" value="RdRP"/>
    <property type="match status" value="1"/>
</dbReference>
<feature type="domain" description="RDRP core" evidence="3">
    <location>
        <begin position="248"/>
        <end position="885"/>
    </location>
</feature>
<dbReference type="Proteomes" id="UP000053989">
    <property type="component" value="Unassembled WGS sequence"/>
</dbReference>
<sequence length="1098" mass="122605">MPITFDDDDDDGLYPSEDADLIQGYLNSLESQQGSARARSGNSSSPPIDDLTNRLVLNSPRPVTPQPPTNAAGTKRTMIHLSPPYTPTKVRKTSALARAGSNGSVVPPPSNSENLLDPFVIAHCSRVQTLLDRKRLAWGTIFELARGVTHGAWCWDRMTEELLDQLSGTNVDAAARVHAVMTGRPGNITAATAELWAEYDREQAAIIEHEGRGLGGMGPWHGKDNWYGGRIQQIGRVRKGKGKGSFVIQLEKPEIRRSHRFSRYLGSRRVLQVRVAEELIYQHGDELREFLICHKFILCGRVFIPFHAKEGSVYMAETNQNYGRQCAHYEGDQYRISLARLIRWHNPFNLNSRQPISKWATRWALGVSTSVPTIEFEAANMYLIDDEYVTPPDWGGGKAPAEKTYTDGCGWINGAALTQIMRIMQYPTRPTAVQGRIGGAKGMWVLHPEANEQAVDGSCKIWIRASQKKISLQDPPHSSQRIFELLAPSRVSGPSRLSSQTLVNISHNGVPHGIIKELMTAGLKADIQELTSWDQPDSMLLVWRAIEKAGNVALGRMRRRSTGELRALGLGQLRPLDSQQNEDEDFEMLEEGPSQDFTGRKPFSGQPVTLHEVAMELLQAGFHPMKLKLLFSKLECILTLVIDAYVKDFHVPIPESMEAYIVPDPYGVLNENEIHFRTSEPIIDPTTGAQIDTIAGEVLVWRNPTRLPSDVQKVMAVSHPKLSNYYNVIVFPVKGKYTLASYLGGGDYDGDTVVVTWNKDLVENFRNAGQNKEPLTLKESFEREVEHVKDFDNRLSALPVKEAQQALQKILLLGLAETKVGIYSKFHDLAVYTKGYAHPAAVRLAYMFTTCLDASKTGLRVKKAVFEKDRHEWGTAKPWYVVALETNKGKSYEPNCIKRASEGQPFILDVLVEHGRYLKDKFLEDYERLWTSRTEDETDEDLTRLWRDATTRANQARAAGHTGFASNLEDIKRHVEASYDAYRRTTASTSFKRESSPGSSSTSDPYTAVAREFAHDPTFRTFQMFSSEEVRLLKASLAATKSLMFAFSVAHKDLCAIKARAAGSVAFTNQFAQVMSISRTVARSLARVTAASVDSCVS</sequence>
<dbReference type="STRING" id="1036808.A0A0C3ENZ8"/>
<dbReference type="GO" id="GO:0030422">
    <property type="term" value="P:siRNA processing"/>
    <property type="evidence" value="ECO:0007669"/>
    <property type="project" value="TreeGrafter"/>
</dbReference>
<evidence type="ECO:0000313" key="4">
    <source>
        <dbReference type="EMBL" id="KIM69909.1"/>
    </source>
</evidence>
<dbReference type="GO" id="GO:0003968">
    <property type="term" value="F:RNA-directed RNA polymerase activity"/>
    <property type="evidence" value="ECO:0007669"/>
    <property type="project" value="UniProtKB-KW"/>
</dbReference>
<dbReference type="GO" id="GO:0031380">
    <property type="term" value="C:nuclear RNA-directed RNA polymerase complex"/>
    <property type="evidence" value="ECO:0007669"/>
    <property type="project" value="TreeGrafter"/>
</dbReference>
<reference evidence="5" key="2">
    <citation type="submission" date="2015-01" db="EMBL/GenBank/DDBJ databases">
        <title>Evolutionary Origins and Diversification of the Mycorrhizal Mutualists.</title>
        <authorList>
            <consortium name="DOE Joint Genome Institute"/>
            <consortium name="Mycorrhizal Genomics Consortium"/>
            <person name="Kohler A."/>
            <person name="Kuo A."/>
            <person name="Nagy L.G."/>
            <person name="Floudas D."/>
            <person name="Copeland A."/>
            <person name="Barry K.W."/>
            <person name="Cichocki N."/>
            <person name="Veneault-Fourrey C."/>
            <person name="LaButti K."/>
            <person name="Lindquist E.A."/>
            <person name="Lipzen A."/>
            <person name="Lundell T."/>
            <person name="Morin E."/>
            <person name="Murat C."/>
            <person name="Riley R."/>
            <person name="Ohm R."/>
            <person name="Sun H."/>
            <person name="Tunlid A."/>
            <person name="Henrissat B."/>
            <person name="Grigoriev I.V."/>
            <person name="Hibbett D.S."/>
            <person name="Martin F."/>
        </authorList>
    </citation>
    <scope>NUCLEOTIDE SEQUENCE [LARGE SCALE GENOMIC DNA]</scope>
    <source>
        <strain evidence="5">Foug A</strain>
    </source>
</reference>
<organism evidence="4 5">
    <name type="scientific">Scleroderma citrinum Foug A</name>
    <dbReference type="NCBI Taxonomy" id="1036808"/>
    <lineage>
        <taxon>Eukaryota</taxon>
        <taxon>Fungi</taxon>
        <taxon>Dikarya</taxon>
        <taxon>Basidiomycota</taxon>
        <taxon>Agaricomycotina</taxon>
        <taxon>Agaricomycetes</taxon>
        <taxon>Agaricomycetidae</taxon>
        <taxon>Boletales</taxon>
        <taxon>Sclerodermatineae</taxon>
        <taxon>Sclerodermataceae</taxon>
        <taxon>Scleroderma</taxon>
    </lineage>
</organism>
<accession>A0A0C3ENZ8</accession>
<keyword evidence="1" id="KW-0808">Transferase</keyword>
<comment type="catalytic activity">
    <reaction evidence="1">
        <text>RNA(n) + a ribonucleoside 5'-triphosphate = RNA(n+1) + diphosphate</text>
        <dbReference type="Rhea" id="RHEA:21248"/>
        <dbReference type="Rhea" id="RHEA-COMP:14527"/>
        <dbReference type="Rhea" id="RHEA-COMP:17342"/>
        <dbReference type="ChEBI" id="CHEBI:33019"/>
        <dbReference type="ChEBI" id="CHEBI:61557"/>
        <dbReference type="ChEBI" id="CHEBI:140395"/>
        <dbReference type="EC" id="2.7.7.48"/>
    </reaction>
</comment>
<keyword evidence="5" id="KW-1185">Reference proteome</keyword>
<feature type="compositionally biased region" description="Low complexity" evidence="2">
    <location>
        <begin position="34"/>
        <end position="47"/>
    </location>
</feature>
<keyword evidence="1" id="KW-0696">RNA-directed RNA polymerase</keyword>
<dbReference type="PANTHER" id="PTHR23079:SF14">
    <property type="entry name" value="RNA-DEPENDENT RNA POLYMERASE"/>
    <property type="match status" value="1"/>
</dbReference>
<comment type="similarity">
    <text evidence="1">Belongs to the RdRP family.</text>
</comment>
<dbReference type="OrthoDB" id="10055769at2759"/>
<evidence type="ECO:0000256" key="1">
    <source>
        <dbReference type="RuleBase" id="RU363098"/>
    </source>
</evidence>
<evidence type="ECO:0000313" key="5">
    <source>
        <dbReference type="Proteomes" id="UP000053989"/>
    </source>
</evidence>
<dbReference type="InParanoid" id="A0A0C3ENZ8"/>
<reference evidence="4 5" key="1">
    <citation type="submission" date="2014-04" db="EMBL/GenBank/DDBJ databases">
        <authorList>
            <consortium name="DOE Joint Genome Institute"/>
            <person name="Kuo A."/>
            <person name="Kohler A."/>
            <person name="Nagy L.G."/>
            <person name="Floudas D."/>
            <person name="Copeland A."/>
            <person name="Barry K.W."/>
            <person name="Cichocki N."/>
            <person name="Veneault-Fourrey C."/>
            <person name="LaButti K."/>
            <person name="Lindquist E.A."/>
            <person name="Lipzen A."/>
            <person name="Lundell T."/>
            <person name="Morin E."/>
            <person name="Murat C."/>
            <person name="Sun H."/>
            <person name="Tunlid A."/>
            <person name="Henrissat B."/>
            <person name="Grigoriev I.V."/>
            <person name="Hibbett D.S."/>
            <person name="Martin F."/>
            <person name="Nordberg H.P."/>
            <person name="Cantor M.N."/>
            <person name="Hua S.X."/>
        </authorList>
    </citation>
    <scope>NUCLEOTIDE SEQUENCE [LARGE SCALE GENOMIC DNA]</scope>
    <source>
        <strain evidence="4 5">Foug A</strain>
    </source>
</reference>
<dbReference type="EMBL" id="KN822005">
    <property type="protein sequence ID" value="KIM69909.1"/>
    <property type="molecule type" value="Genomic_DNA"/>
</dbReference>
<keyword evidence="1" id="KW-0694">RNA-binding</keyword>